<keyword evidence="10" id="KW-0862">Zinc</keyword>
<dbReference type="NCBIfam" id="TIGR01656">
    <property type="entry name" value="Histidinol-ppas"/>
    <property type="match status" value="1"/>
</dbReference>
<feature type="binding site" evidence="10">
    <location>
        <position position="114"/>
    </location>
    <ligand>
        <name>Zn(2+)</name>
        <dbReference type="ChEBI" id="CHEBI:29105"/>
    </ligand>
</feature>
<gene>
    <name evidence="11" type="ORF">ACPOL_2474</name>
</gene>
<evidence type="ECO:0000256" key="2">
    <source>
        <dbReference type="ARBA" id="ARBA00022490"/>
    </source>
</evidence>
<evidence type="ECO:0000256" key="1">
    <source>
        <dbReference type="ARBA" id="ARBA00004496"/>
    </source>
</evidence>
<comment type="cofactor">
    <cofactor evidence="10">
        <name>Zn(2+)</name>
        <dbReference type="ChEBI" id="CHEBI:29105"/>
    </cofactor>
</comment>
<dbReference type="NCBIfam" id="TIGR01662">
    <property type="entry name" value="HAD-SF-IIIA"/>
    <property type="match status" value="1"/>
</dbReference>
<evidence type="ECO:0000256" key="10">
    <source>
        <dbReference type="PIRSR" id="PIRSR004682-4"/>
    </source>
</evidence>
<keyword evidence="2 7" id="KW-0963">Cytoplasm</keyword>
<dbReference type="PANTHER" id="PTHR42891">
    <property type="entry name" value="D-GLYCERO-BETA-D-MANNO-HEPTOSE-1,7-BISPHOSPHATE 7-PHOSPHATASE"/>
    <property type="match status" value="1"/>
</dbReference>
<feature type="binding site" evidence="10">
    <location>
        <position position="12"/>
    </location>
    <ligand>
        <name>Mg(2+)</name>
        <dbReference type="ChEBI" id="CHEBI:18420"/>
    </ligand>
</feature>
<dbReference type="Pfam" id="PF13242">
    <property type="entry name" value="Hydrolase_like"/>
    <property type="match status" value="1"/>
</dbReference>
<dbReference type="AlphaFoldDB" id="A0A2Z5FZK0"/>
<dbReference type="InterPro" id="IPR006543">
    <property type="entry name" value="Histidinol-phos"/>
</dbReference>
<feature type="site" description="Stabilizes the phosphoryl group" evidence="9">
    <location>
        <position position="118"/>
    </location>
</feature>
<dbReference type="RefSeq" id="WP_161557301.1">
    <property type="nucleotide sequence ID" value="NZ_CP030840.1"/>
</dbReference>
<keyword evidence="12" id="KW-1185">Reference proteome</keyword>
<evidence type="ECO:0000256" key="8">
    <source>
        <dbReference type="PIRSR" id="PIRSR004682-1"/>
    </source>
</evidence>
<reference evidence="11 12" key="1">
    <citation type="journal article" date="2018" name="Front. Microbiol.">
        <title>Hydrolytic Capabilities as a Key to Environmental Success: Chitinolytic and Cellulolytic Acidobacteria From Acidic Sub-arctic Soils and Boreal Peatlands.</title>
        <authorList>
            <person name="Belova S.E."/>
            <person name="Ravin N.V."/>
            <person name="Pankratov T.A."/>
            <person name="Rakitin A.L."/>
            <person name="Ivanova A.A."/>
            <person name="Beletsky A.V."/>
            <person name="Mardanov A.V."/>
            <person name="Sinninghe Damste J.S."/>
            <person name="Dedysh S.N."/>
        </authorList>
    </citation>
    <scope>NUCLEOTIDE SEQUENCE [LARGE SCALE GENOMIC DNA]</scope>
    <source>
        <strain evidence="11 12">SBC82</strain>
    </source>
</reference>
<evidence type="ECO:0000256" key="7">
    <source>
        <dbReference type="PIRNR" id="PIRNR004682"/>
    </source>
</evidence>
<sequence length="204" mass="22361">MSQRSAIFLDRDGVINRNVLDPLTHEYGAPLRAKDFELLPGVLPALATLQQAGFRLFLVSNQPNYAKGKSSLEELAAIHQCLASELGFAGIMFTEFYYCYHHPAGIEAGYSGHCDCRKPSPYFLLQAKVKFDLALEECWMVGDRESDIECGQAAGVRTIRVAEDLSAAGESNLIAADYQARSLADAVQIILTSQKRSLPELSSS</sequence>
<feature type="binding site" evidence="10">
    <location>
        <position position="99"/>
    </location>
    <ligand>
        <name>Zn(2+)</name>
        <dbReference type="ChEBI" id="CHEBI:29105"/>
    </ligand>
</feature>
<dbReference type="InterPro" id="IPR006549">
    <property type="entry name" value="HAD-SF_hydro_IIIA"/>
</dbReference>
<evidence type="ECO:0000256" key="5">
    <source>
        <dbReference type="ARBA" id="ARBA00023277"/>
    </source>
</evidence>
<dbReference type="EC" id="3.1.3.-" evidence="7"/>
<dbReference type="InterPro" id="IPR023214">
    <property type="entry name" value="HAD_sf"/>
</dbReference>
<dbReference type="InterPro" id="IPR004446">
    <property type="entry name" value="Heptose_bisP_phosphatase"/>
</dbReference>
<feature type="binding site" evidence="10">
    <location>
        <position position="101"/>
    </location>
    <ligand>
        <name>Zn(2+)</name>
        <dbReference type="ChEBI" id="CHEBI:29105"/>
    </ligand>
</feature>
<evidence type="ECO:0000256" key="3">
    <source>
        <dbReference type="ARBA" id="ARBA00022723"/>
    </source>
</evidence>
<dbReference type="SUPFAM" id="SSF56784">
    <property type="entry name" value="HAD-like"/>
    <property type="match status" value="1"/>
</dbReference>
<proteinExistence type="inferred from homology"/>
<comment type="subcellular location">
    <subcellularLocation>
        <location evidence="1 7">Cytoplasm</location>
    </subcellularLocation>
</comment>
<feature type="binding site" evidence="10">
    <location>
        <position position="116"/>
    </location>
    <ligand>
        <name>Zn(2+)</name>
        <dbReference type="ChEBI" id="CHEBI:29105"/>
    </ligand>
</feature>
<keyword evidence="3 10" id="KW-0479">Metal-binding</keyword>
<dbReference type="GO" id="GO:0005975">
    <property type="term" value="P:carbohydrate metabolic process"/>
    <property type="evidence" value="ECO:0007669"/>
    <property type="project" value="InterPro"/>
</dbReference>
<comment type="similarity">
    <text evidence="7">Belongs to the gmhB family.</text>
</comment>
<keyword evidence="4 7" id="KW-0378">Hydrolase</keyword>
<name>A0A2Z5FZK0_9BACT</name>
<keyword evidence="10" id="KW-0460">Magnesium</keyword>
<protein>
    <recommendedName>
        <fullName evidence="6 7">D,D-heptose 1,7-bisphosphate phosphatase</fullName>
        <ecNumber evidence="7">3.1.3.-</ecNumber>
    </recommendedName>
</protein>
<accession>A0A2Z5FZK0</accession>
<comment type="cofactor">
    <cofactor evidence="10">
        <name>Mg(2+)</name>
        <dbReference type="ChEBI" id="CHEBI:18420"/>
    </cofactor>
</comment>
<evidence type="ECO:0000256" key="4">
    <source>
        <dbReference type="ARBA" id="ARBA00022801"/>
    </source>
</evidence>
<feature type="site" description="Stabilizes the phosphoryl group" evidence="9">
    <location>
        <position position="60"/>
    </location>
</feature>
<dbReference type="PIRSF" id="PIRSF004682">
    <property type="entry name" value="GmhB"/>
    <property type="match status" value="1"/>
</dbReference>
<dbReference type="GO" id="GO:0005737">
    <property type="term" value="C:cytoplasm"/>
    <property type="evidence" value="ECO:0007669"/>
    <property type="project" value="UniProtKB-SubCell"/>
</dbReference>
<dbReference type="Gene3D" id="3.40.50.1000">
    <property type="entry name" value="HAD superfamily/HAD-like"/>
    <property type="match status" value="1"/>
</dbReference>
<feature type="binding site" evidence="10">
    <location>
        <position position="10"/>
    </location>
    <ligand>
        <name>Mg(2+)</name>
        <dbReference type="ChEBI" id="CHEBI:18420"/>
    </ligand>
</feature>
<dbReference type="InterPro" id="IPR036412">
    <property type="entry name" value="HAD-like_sf"/>
</dbReference>
<dbReference type="Proteomes" id="UP000253606">
    <property type="component" value="Chromosome"/>
</dbReference>
<evidence type="ECO:0000256" key="9">
    <source>
        <dbReference type="PIRSR" id="PIRSR004682-3"/>
    </source>
</evidence>
<feature type="binding site" evidence="10">
    <location>
        <position position="143"/>
    </location>
    <ligand>
        <name>Mg(2+)</name>
        <dbReference type="ChEBI" id="CHEBI:18420"/>
    </ligand>
</feature>
<dbReference type="PANTHER" id="PTHR42891:SF1">
    <property type="entry name" value="D-GLYCERO-BETA-D-MANNO-HEPTOSE-1,7-BISPHOSPHATE 7-PHOSPHATASE"/>
    <property type="match status" value="1"/>
</dbReference>
<keyword evidence="5 7" id="KW-0119">Carbohydrate metabolism</keyword>
<evidence type="ECO:0000256" key="6">
    <source>
        <dbReference type="ARBA" id="ARBA00031828"/>
    </source>
</evidence>
<dbReference type="CDD" id="cd07503">
    <property type="entry name" value="HAD_HisB-N"/>
    <property type="match status" value="1"/>
</dbReference>
<feature type="active site" description="Proton donor" evidence="8">
    <location>
        <position position="12"/>
    </location>
</feature>
<dbReference type="KEGG" id="abas:ACPOL_2474"/>
<evidence type="ECO:0000313" key="11">
    <source>
        <dbReference type="EMBL" id="AXC11796.1"/>
    </source>
</evidence>
<organism evidence="11 12">
    <name type="scientific">Acidisarcina polymorpha</name>
    <dbReference type="NCBI Taxonomy" id="2211140"/>
    <lineage>
        <taxon>Bacteria</taxon>
        <taxon>Pseudomonadati</taxon>
        <taxon>Acidobacteriota</taxon>
        <taxon>Terriglobia</taxon>
        <taxon>Terriglobales</taxon>
        <taxon>Acidobacteriaceae</taxon>
        <taxon>Acidisarcina</taxon>
    </lineage>
</organism>
<feature type="active site" description="Nucleophile" evidence="8">
    <location>
        <position position="10"/>
    </location>
</feature>
<evidence type="ECO:0000313" key="12">
    <source>
        <dbReference type="Proteomes" id="UP000253606"/>
    </source>
</evidence>
<dbReference type="EMBL" id="CP030840">
    <property type="protein sequence ID" value="AXC11796.1"/>
    <property type="molecule type" value="Genomic_DNA"/>
</dbReference>
<dbReference type="GO" id="GO:0016791">
    <property type="term" value="F:phosphatase activity"/>
    <property type="evidence" value="ECO:0007669"/>
    <property type="project" value="InterPro"/>
</dbReference>
<dbReference type="GO" id="GO:0046872">
    <property type="term" value="F:metal ion binding"/>
    <property type="evidence" value="ECO:0007669"/>
    <property type="project" value="UniProtKB-KW"/>
</dbReference>
<feature type="site" description="Contributes to substrate recognition" evidence="9">
    <location>
        <position position="117"/>
    </location>
</feature>